<protein>
    <recommendedName>
        <fullName evidence="2">Condensin complex subunit 1 C-terminal domain-containing protein</fullName>
    </recommendedName>
</protein>
<gene>
    <name evidence="1" type="ORF">g.34859</name>
</gene>
<evidence type="ECO:0008006" key="2">
    <source>
        <dbReference type="Google" id="ProtNLM"/>
    </source>
</evidence>
<proteinExistence type="predicted"/>
<reference evidence="1" key="1">
    <citation type="submission" date="2015-12" db="EMBL/GenBank/DDBJ databases">
        <title>De novo transcriptome assembly of four potential Pierce s Disease insect vectors from Arizona vineyards.</title>
        <authorList>
            <person name="Tassone E.E."/>
        </authorList>
    </citation>
    <scope>NUCLEOTIDE SEQUENCE</scope>
</reference>
<sequence length="392" mass="44575">MFFGSQHKYMLHEICTRNISSKMFDRLADRAIERPIPSEHFPKHDKLADYEVEIFAPHVDVTRAKVAFGDRAIPKLRKELRNRNILVVKQALCSLLDMAHDPEKAVQIISLNVIPWLEKLMKSDDSFIRKTVLQILRVISDQPRGKCSICKTPAILENISLLLSDPETIVRKEAAYTLLVLASRHLVVKTLVEENFINIIVYHLEKEINEDIMTYLLETLELLLDLNEIAHINCLKINGCNLAAFLENPNPRIRAKTAAVLAQLFIHQLGKEQAVQHEADIMKMLTICLDDEDEIVKINASAALMFGLTTTPAKLHALNLKLLPRLLHYTQISNCPSLQRNCIKALTNLAEAPVNRAKLLKVVDFLQNTDCNGNKDIENHLETLVNTILWQP</sequence>
<accession>A0A1B6E9H8</accession>
<dbReference type="AlphaFoldDB" id="A0A1B6E9H8"/>
<organism evidence="1">
    <name type="scientific">Clastoptera arizonana</name>
    <name type="common">Arizona spittle bug</name>
    <dbReference type="NCBI Taxonomy" id="38151"/>
    <lineage>
        <taxon>Eukaryota</taxon>
        <taxon>Metazoa</taxon>
        <taxon>Ecdysozoa</taxon>
        <taxon>Arthropoda</taxon>
        <taxon>Hexapoda</taxon>
        <taxon>Insecta</taxon>
        <taxon>Pterygota</taxon>
        <taxon>Neoptera</taxon>
        <taxon>Paraneoptera</taxon>
        <taxon>Hemiptera</taxon>
        <taxon>Auchenorrhyncha</taxon>
        <taxon>Cercopoidea</taxon>
        <taxon>Clastopteridae</taxon>
        <taxon>Clastoptera</taxon>
    </lineage>
</organism>
<dbReference type="InterPro" id="IPR000225">
    <property type="entry name" value="Armadillo"/>
</dbReference>
<evidence type="ECO:0000313" key="1">
    <source>
        <dbReference type="EMBL" id="JAS34567.1"/>
    </source>
</evidence>
<dbReference type="InterPro" id="IPR042856">
    <property type="entry name" value="RSP14"/>
</dbReference>
<dbReference type="PANTHER" id="PTHR15599:SF1">
    <property type="entry name" value="RADIAL SPOKE HEAD 14 HOMOLOG"/>
    <property type="match status" value="1"/>
</dbReference>
<dbReference type="PANTHER" id="PTHR15599">
    <property type="entry name" value="RTDR1"/>
    <property type="match status" value="1"/>
</dbReference>
<dbReference type="EMBL" id="GEDC01002731">
    <property type="protein sequence ID" value="JAS34567.1"/>
    <property type="molecule type" value="Transcribed_RNA"/>
</dbReference>
<name>A0A1B6E9H8_9HEMI</name>
<dbReference type="InterPro" id="IPR011989">
    <property type="entry name" value="ARM-like"/>
</dbReference>
<dbReference type="SMART" id="SM00185">
    <property type="entry name" value="ARM"/>
    <property type="match status" value="2"/>
</dbReference>
<dbReference type="InterPro" id="IPR016024">
    <property type="entry name" value="ARM-type_fold"/>
</dbReference>
<dbReference type="Gene3D" id="1.25.10.10">
    <property type="entry name" value="Leucine-rich Repeat Variant"/>
    <property type="match status" value="2"/>
</dbReference>
<dbReference type="SUPFAM" id="SSF48371">
    <property type="entry name" value="ARM repeat"/>
    <property type="match status" value="1"/>
</dbReference>